<keyword evidence="2" id="KW-1185">Reference proteome</keyword>
<dbReference type="EMBL" id="BQNB010017657">
    <property type="protein sequence ID" value="GJT65757.1"/>
    <property type="molecule type" value="Genomic_DNA"/>
</dbReference>
<evidence type="ECO:0000313" key="1">
    <source>
        <dbReference type="EMBL" id="GJT65757.1"/>
    </source>
</evidence>
<gene>
    <name evidence="1" type="ORF">Tco_1017237</name>
</gene>
<protein>
    <submittedName>
        <fullName evidence="1">Uncharacterized protein</fullName>
    </submittedName>
</protein>
<comment type="caution">
    <text evidence="1">The sequence shown here is derived from an EMBL/GenBank/DDBJ whole genome shotgun (WGS) entry which is preliminary data.</text>
</comment>
<evidence type="ECO:0000313" key="2">
    <source>
        <dbReference type="Proteomes" id="UP001151760"/>
    </source>
</evidence>
<reference evidence="1" key="1">
    <citation type="journal article" date="2022" name="Int. J. Mol. Sci.">
        <title>Draft Genome of Tanacetum Coccineum: Genomic Comparison of Closely Related Tanacetum-Family Plants.</title>
        <authorList>
            <person name="Yamashiro T."/>
            <person name="Shiraishi A."/>
            <person name="Nakayama K."/>
            <person name="Satake H."/>
        </authorList>
    </citation>
    <scope>NUCLEOTIDE SEQUENCE</scope>
</reference>
<proteinExistence type="predicted"/>
<reference evidence="1" key="2">
    <citation type="submission" date="2022-01" db="EMBL/GenBank/DDBJ databases">
        <authorList>
            <person name="Yamashiro T."/>
            <person name="Shiraishi A."/>
            <person name="Satake H."/>
            <person name="Nakayama K."/>
        </authorList>
    </citation>
    <scope>NUCLEOTIDE SEQUENCE</scope>
</reference>
<dbReference type="Proteomes" id="UP001151760">
    <property type="component" value="Unassembled WGS sequence"/>
</dbReference>
<name>A0ABQ5FSX1_9ASTR</name>
<organism evidence="1 2">
    <name type="scientific">Tanacetum coccineum</name>
    <dbReference type="NCBI Taxonomy" id="301880"/>
    <lineage>
        <taxon>Eukaryota</taxon>
        <taxon>Viridiplantae</taxon>
        <taxon>Streptophyta</taxon>
        <taxon>Embryophyta</taxon>
        <taxon>Tracheophyta</taxon>
        <taxon>Spermatophyta</taxon>
        <taxon>Magnoliopsida</taxon>
        <taxon>eudicotyledons</taxon>
        <taxon>Gunneridae</taxon>
        <taxon>Pentapetalae</taxon>
        <taxon>asterids</taxon>
        <taxon>campanulids</taxon>
        <taxon>Asterales</taxon>
        <taxon>Asteraceae</taxon>
        <taxon>Asteroideae</taxon>
        <taxon>Anthemideae</taxon>
        <taxon>Anthemidinae</taxon>
        <taxon>Tanacetum</taxon>
    </lineage>
</organism>
<sequence length="102" mass="11414">MMTNLHYGNCRGVLQAIKGALYRRSSGGRRISASHILEIQFYSVPILSDSVAKLLELEFEWILPDAVSMIQTASHLSPDAVRIIQKTSQESGLESFINLHTR</sequence>
<accession>A0ABQ5FSX1</accession>